<name>A0A6J2TKG6_DROLE</name>
<evidence type="ECO:0000313" key="2">
    <source>
        <dbReference type="RefSeq" id="XP_030377126.1"/>
    </source>
</evidence>
<dbReference type="GeneID" id="115626018"/>
<dbReference type="Proteomes" id="UP000504634">
    <property type="component" value="Unplaced"/>
</dbReference>
<sequence>MIELMSDVIFLAIYRCLPKRKLFMAWGFTKWKAILLLIVLCACLQLAEGIWFPWYFHRYGLEPHSQRHKGGSAEGSGGGSTCPPGYKPKNGSSTVRLCDDNPVLLQLARLYIISPERIMLLLAQPSLIDSCSEISDVLSHIRANTANCRLAEDNIYGKLTDGLDYFKAEVCDGGDSSTRKRCAELSDSHNCIRELRTDMIECEAPADWYEKRNATKVCQIFNDVLDCYYTRAAMLCGLSAARQLRSLSADCMKRGIIHPCTVSNRLPRVDDPMPACGPTRMSTFQTVTLGLICYCILW</sequence>
<evidence type="ECO:0000313" key="1">
    <source>
        <dbReference type="Proteomes" id="UP000504634"/>
    </source>
</evidence>
<dbReference type="AlphaFoldDB" id="A0A6J2TKG6"/>
<protein>
    <submittedName>
        <fullName evidence="2">Uncharacterized protein LOC115626018</fullName>
    </submittedName>
</protein>
<dbReference type="RefSeq" id="XP_030377126.1">
    <property type="nucleotide sequence ID" value="XM_030521266.1"/>
</dbReference>
<accession>A0A6J2TKG6</accession>
<keyword evidence="1" id="KW-1185">Reference proteome</keyword>
<organism evidence="1 2">
    <name type="scientific">Drosophila lebanonensis</name>
    <name type="common">Fruit fly</name>
    <name type="synonym">Scaptodrosophila lebanonensis</name>
    <dbReference type="NCBI Taxonomy" id="7225"/>
    <lineage>
        <taxon>Eukaryota</taxon>
        <taxon>Metazoa</taxon>
        <taxon>Ecdysozoa</taxon>
        <taxon>Arthropoda</taxon>
        <taxon>Hexapoda</taxon>
        <taxon>Insecta</taxon>
        <taxon>Pterygota</taxon>
        <taxon>Neoptera</taxon>
        <taxon>Endopterygota</taxon>
        <taxon>Diptera</taxon>
        <taxon>Brachycera</taxon>
        <taxon>Muscomorpha</taxon>
        <taxon>Ephydroidea</taxon>
        <taxon>Drosophilidae</taxon>
        <taxon>Scaptodrosophila</taxon>
    </lineage>
</organism>
<dbReference type="OrthoDB" id="6606974at2759"/>
<proteinExistence type="predicted"/>
<gene>
    <name evidence="2" type="primary">LOC115626018</name>
</gene>
<reference evidence="2" key="1">
    <citation type="submission" date="2025-08" db="UniProtKB">
        <authorList>
            <consortium name="RefSeq"/>
        </authorList>
    </citation>
    <scope>IDENTIFICATION</scope>
    <source>
        <strain evidence="2">11010-0011.00</strain>
        <tissue evidence="2">Whole body</tissue>
    </source>
</reference>